<dbReference type="InterPro" id="IPR036259">
    <property type="entry name" value="MFS_trans_sf"/>
</dbReference>
<dbReference type="Proteomes" id="UP001153292">
    <property type="component" value="Chromosome 22"/>
</dbReference>
<evidence type="ECO:0000256" key="1">
    <source>
        <dbReference type="ARBA" id="ARBA00004141"/>
    </source>
</evidence>
<evidence type="ECO:0000313" key="7">
    <source>
        <dbReference type="EMBL" id="CAH0403090.1"/>
    </source>
</evidence>
<feature type="transmembrane region" description="Helical" evidence="5">
    <location>
        <begin position="319"/>
        <end position="336"/>
    </location>
</feature>
<reference evidence="7" key="1">
    <citation type="submission" date="2021-12" db="EMBL/GenBank/DDBJ databases">
        <authorList>
            <person name="King R."/>
        </authorList>
    </citation>
    <scope>NUCLEOTIDE SEQUENCE</scope>
</reference>
<dbReference type="PROSITE" id="PS50850">
    <property type="entry name" value="MFS"/>
    <property type="match status" value="1"/>
</dbReference>
<dbReference type="InterPro" id="IPR005829">
    <property type="entry name" value="Sugar_transporter_CS"/>
</dbReference>
<feature type="transmembrane region" description="Helical" evidence="5">
    <location>
        <begin position="407"/>
        <end position="427"/>
    </location>
</feature>
<evidence type="ECO:0000256" key="4">
    <source>
        <dbReference type="ARBA" id="ARBA00023136"/>
    </source>
</evidence>
<evidence type="ECO:0000313" key="8">
    <source>
        <dbReference type="Proteomes" id="UP001153292"/>
    </source>
</evidence>
<evidence type="ECO:0000256" key="2">
    <source>
        <dbReference type="ARBA" id="ARBA00022692"/>
    </source>
</evidence>
<feature type="transmembrane region" description="Helical" evidence="5">
    <location>
        <begin position="144"/>
        <end position="162"/>
    </location>
</feature>
<evidence type="ECO:0000256" key="3">
    <source>
        <dbReference type="ARBA" id="ARBA00022989"/>
    </source>
</evidence>
<dbReference type="InterPro" id="IPR050549">
    <property type="entry name" value="MFS_Trehalose_Transporter"/>
</dbReference>
<feature type="domain" description="Major facilitator superfamily (MFS) profile" evidence="6">
    <location>
        <begin position="20"/>
        <end position="462"/>
    </location>
</feature>
<feature type="transmembrane region" description="Helical" evidence="5">
    <location>
        <begin position="278"/>
        <end position="299"/>
    </location>
</feature>
<keyword evidence="3 5" id="KW-1133">Transmembrane helix</keyword>
<evidence type="ECO:0000259" key="6">
    <source>
        <dbReference type="PROSITE" id="PS50850"/>
    </source>
</evidence>
<feature type="transmembrane region" description="Helical" evidence="5">
    <location>
        <begin position="343"/>
        <end position="363"/>
    </location>
</feature>
<evidence type="ECO:0000256" key="5">
    <source>
        <dbReference type="SAM" id="Phobius"/>
    </source>
</evidence>
<sequence length="485" mass="53310">MKEKVTFCAFVTQSLAAIIIAFLTSLTGFVYGWPSYTLANFVSNETLLSHPMSKLEVSLLGSLTNLGALVVTPFIGYILDSIGRKYSAMLFGLPSVIAWSVLCITNYVPLILLAVGFAGVGAAGQAVSSVYISEICQNSIRGALTSTTVSGYFLGLLFTYTIGGRLTYHQVIYVHLSLSILYVLLLAVLQDSPVYLMQKGREQEAARAVAFYRRVPVRSKEVEVVIANIKLQLDPQSANTLLAHEDSSKHLIKAKLKENPKEQSAWAYLKKSESSKRALATVIIVMVTTICMGSIALQVYAEPLFKEAVPSMDPNQCSIYLAIVYVVASLVCSVLLDRLGRKFLLTTTSVGSGILTLLLGTQLRYHWAPHWVTATFIYVFGFVYNLGAAVVPFVLTAEVFLPEVRGLGNSITMAFMWIMNFATLIVFHPIVNIIGLGFTFCLFSVVCFFGAIYSQFCLPETKGLSADEIQLLFQKRPNQVRNNKV</sequence>
<comment type="subcellular location">
    <subcellularLocation>
        <location evidence="1">Membrane</location>
        <topology evidence="1">Multi-pass membrane protein</topology>
    </subcellularLocation>
</comment>
<feature type="transmembrane region" description="Helical" evidence="5">
    <location>
        <begin position="86"/>
        <end position="104"/>
    </location>
</feature>
<dbReference type="Gene3D" id="1.20.1250.20">
    <property type="entry name" value="MFS general substrate transporter like domains"/>
    <property type="match status" value="1"/>
</dbReference>
<feature type="transmembrane region" description="Helical" evidence="5">
    <location>
        <begin position="57"/>
        <end position="79"/>
    </location>
</feature>
<organism evidence="7 8">
    <name type="scientific">Chilo suppressalis</name>
    <name type="common">Asiatic rice borer moth</name>
    <dbReference type="NCBI Taxonomy" id="168631"/>
    <lineage>
        <taxon>Eukaryota</taxon>
        <taxon>Metazoa</taxon>
        <taxon>Ecdysozoa</taxon>
        <taxon>Arthropoda</taxon>
        <taxon>Hexapoda</taxon>
        <taxon>Insecta</taxon>
        <taxon>Pterygota</taxon>
        <taxon>Neoptera</taxon>
        <taxon>Endopterygota</taxon>
        <taxon>Lepidoptera</taxon>
        <taxon>Glossata</taxon>
        <taxon>Ditrysia</taxon>
        <taxon>Pyraloidea</taxon>
        <taxon>Crambidae</taxon>
        <taxon>Crambinae</taxon>
        <taxon>Chilo</taxon>
    </lineage>
</organism>
<protein>
    <recommendedName>
        <fullName evidence="6">Major facilitator superfamily (MFS) profile domain-containing protein</fullName>
    </recommendedName>
</protein>
<dbReference type="SUPFAM" id="SSF103473">
    <property type="entry name" value="MFS general substrate transporter"/>
    <property type="match status" value="1"/>
</dbReference>
<name>A0ABN8B9D7_CHISP</name>
<feature type="transmembrane region" description="Helical" evidence="5">
    <location>
        <begin position="433"/>
        <end position="453"/>
    </location>
</feature>
<dbReference type="Pfam" id="PF00083">
    <property type="entry name" value="Sugar_tr"/>
    <property type="match status" value="1"/>
</dbReference>
<accession>A0ABN8B9D7</accession>
<gene>
    <name evidence="7" type="ORF">CHILSU_LOCUS6348</name>
</gene>
<dbReference type="InterPro" id="IPR020846">
    <property type="entry name" value="MFS_dom"/>
</dbReference>
<dbReference type="PROSITE" id="PS00216">
    <property type="entry name" value="SUGAR_TRANSPORT_1"/>
    <property type="match status" value="1"/>
</dbReference>
<dbReference type="PANTHER" id="PTHR48021:SF33">
    <property type="entry name" value="AT22075P-RELATED"/>
    <property type="match status" value="1"/>
</dbReference>
<dbReference type="InterPro" id="IPR005828">
    <property type="entry name" value="MFS_sugar_transport-like"/>
</dbReference>
<proteinExistence type="predicted"/>
<keyword evidence="8" id="KW-1185">Reference proteome</keyword>
<feature type="transmembrane region" description="Helical" evidence="5">
    <location>
        <begin position="110"/>
        <end position="132"/>
    </location>
</feature>
<dbReference type="EMBL" id="OU963915">
    <property type="protein sequence ID" value="CAH0403090.1"/>
    <property type="molecule type" value="Genomic_DNA"/>
</dbReference>
<feature type="transmembrane region" description="Helical" evidence="5">
    <location>
        <begin position="7"/>
        <end position="33"/>
    </location>
</feature>
<keyword evidence="4 5" id="KW-0472">Membrane</keyword>
<feature type="transmembrane region" description="Helical" evidence="5">
    <location>
        <begin position="375"/>
        <end position="395"/>
    </location>
</feature>
<keyword evidence="2 5" id="KW-0812">Transmembrane</keyword>
<feature type="transmembrane region" description="Helical" evidence="5">
    <location>
        <begin position="168"/>
        <end position="189"/>
    </location>
</feature>
<dbReference type="PANTHER" id="PTHR48021">
    <property type="match status" value="1"/>
</dbReference>